<evidence type="ECO:0000313" key="5">
    <source>
        <dbReference type="RefSeq" id="XP_015277322.1"/>
    </source>
</evidence>
<gene>
    <name evidence="5" type="primary">LOC107119373</name>
</gene>
<feature type="region of interest" description="Disordered" evidence="2">
    <location>
        <begin position="1"/>
        <end position="27"/>
    </location>
</feature>
<dbReference type="InterPro" id="IPR016187">
    <property type="entry name" value="CTDL_fold"/>
</dbReference>
<name>A0ABM1KUD5_GEKJA</name>
<reference evidence="5" key="1">
    <citation type="submission" date="2025-08" db="UniProtKB">
        <authorList>
            <consortium name="RefSeq"/>
        </authorList>
    </citation>
    <scope>IDENTIFICATION</scope>
</reference>
<protein>
    <submittedName>
        <fullName evidence="5">C-type lectin domain family 2 member D2-like</fullName>
    </submittedName>
</protein>
<evidence type="ECO:0000259" key="3">
    <source>
        <dbReference type="PROSITE" id="PS50041"/>
    </source>
</evidence>
<accession>A0ABM1KUD5</accession>
<sequence length="112" mass="12698">MLVFHSSAKLHQMPAAPSPPDTTSPTLDASLCPQRWVRNEGRCYFFSDTEQTWNASRINCSSQGGSLVAMDTPQEKEFVLGSQHLIYFWLDFWRDGVGKPWKRADGSLFNNT</sequence>
<keyword evidence="4" id="KW-1185">Reference proteome</keyword>
<evidence type="ECO:0000256" key="1">
    <source>
        <dbReference type="ARBA" id="ARBA00004401"/>
    </source>
</evidence>
<organism evidence="4 5">
    <name type="scientific">Gekko japonicus</name>
    <name type="common">Schlegel's Japanese gecko</name>
    <dbReference type="NCBI Taxonomy" id="146911"/>
    <lineage>
        <taxon>Eukaryota</taxon>
        <taxon>Metazoa</taxon>
        <taxon>Chordata</taxon>
        <taxon>Craniata</taxon>
        <taxon>Vertebrata</taxon>
        <taxon>Euteleostomi</taxon>
        <taxon>Lepidosauria</taxon>
        <taxon>Squamata</taxon>
        <taxon>Bifurcata</taxon>
        <taxon>Gekkota</taxon>
        <taxon>Gekkonidae</taxon>
        <taxon>Gekkoninae</taxon>
        <taxon>Gekko</taxon>
    </lineage>
</organism>
<dbReference type="SUPFAM" id="SSF56436">
    <property type="entry name" value="C-type lectin-like"/>
    <property type="match status" value="1"/>
</dbReference>
<feature type="domain" description="C-type lectin" evidence="3">
    <location>
        <begin position="39"/>
        <end position="112"/>
    </location>
</feature>
<dbReference type="PANTHER" id="PTHR45710:SF26">
    <property type="entry name" value="RH26557P"/>
    <property type="match status" value="1"/>
</dbReference>
<proteinExistence type="predicted"/>
<dbReference type="InterPro" id="IPR050828">
    <property type="entry name" value="C-type_lectin/matrix_domain"/>
</dbReference>
<evidence type="ECO:0000313" key="4">
    <source>
        <dbReference type="Proteomes" id="UP000694871"/>
    </source>
</evidence>
<dbReference type="RefSeq" id="XP_015277322.1">
    <property type="nucleotide sequence ID" value="XM_015421836.1"/>
</dbReference>
<evidence type="ECO:0000256" key="2">
    <source>
        <dbReference type="SAM" id="MobiDB-lite"/>
    </source>
</evidence>
<dbReference type="Proteomes" id="UP000694871">
    <property type="component" value="Unplaced"/>
</dbReference>
<dbReference type="Pfam" id="PF00059">
    <property type="entry name" value="Lectin_C"/>
    <property type="match status" value="1"/>
</dbReference>
<dbReference type="InterPro" id="IPR001304">
    <property type="entry name" value="C-type_lectin-like"/>
</dbReference>
<dbReference type="InterPro" id="IPR016186">
    <property type="entry name" value="C-type_lectin-like/link_sf"/>
</dbReference>
<dbReference type="PANTHER" id="PTHR45710">
    <property type="entry name" value="C-TYPE LECTIN DOMAIN-CONTAINING PROTEIN 180"/>
    <property type="match status" value="1"/>
</dbReference>
<dbReference type="Gene3D" id="3.10.100.10">
    <property type="entry name" value="Mannose-Binding Protein A, subunit A"/>
    <property type="match status" value="1"/>
</dbReference>
<comment type="subcellular location">
    <subcellularLocation>
        <location evidence="1">Cell membrane</location>
        <topology evidence="1">Single-pass type II membrane protein</topology>
    </subcellularLocation>
</comment>
<dbReference type="GeneID" id="107119373"/>
<dbReference type="PROSITE" id="PS50041">
    <property type="entry name" value="C_TYPE_LECTIN_2"/>
    <property type="match status" value="1"/>
</dbReference>